<dbReference type="InterPro" id="IPR041667">
    <property type="entry name" value="Cupin_8"/>
</dbReference>
<comment type="caution">
    <text evidence="3">The sequence shown here is derived from an EMBL/GenBank/DDBJ whole genome shotgun (WGS) entry which is preliminary data.</text>
</comment>
<keyword evidence="4" id="KW-1185">Reference proteome</keyword>
<dbReference type="SMART" id="SM00558">
    <property type="entry name" value="JmjC"/>
    <property type="match status" value="1"/>
</dbReference>
<dbReference type="EMBL" id="JALJOT010000001">
    <property type="protein sequence ID" value="KAK9919096.1"/>
    <property type="molecule type" value="Genomic_DNA"/>
</dbReference>
<proteinExistence type="inferred from homology"/>
<gene>
    <name evidence="3" type="ORF">WJX75_009374</name>
</gene>
<dbReference type="PANTHER" id="PTHR12461:SF102">
    <property type="entry name" value="LYSINE-SPECIFIC DEMETHYLASE JMJ31"/>
    <property type="match status" value="1"/>
</dbReference>
<name>A0ABR2Z5U8_9CHLO</name>
<comment type="similarity">
    <text evidence="1">Belongs to the JARID1 histone demethylase family.</text>
</comment>
<evidence type="ECO:0000313" key="4">
    <source>
        <dbReference type="Proteomes" id="UP001491310"/>
    </source>
</evidence>
<dbReference type="PANTHER" id="PTHR12461">
    <property type="entry name" value="HYPOXIA-INDUCIBLE FACTOR 1 ALPHA INHIBITOR-RELATED"/>
    <property type="match status" value="1"/>
</dbReference>
<reference evidence="3 4" key="1">
    <citation type="journal article" date="2024" name="Nat. Commun.">
        <title>Phylogenomics reveals the evolutionary origins of lichenization in chlorophyte algae.</title>
        <authorList>
            <person name="Puginier C."/>
            <person name="Libourel C."/>
            <person name="Otte J."/>
            <person name="Skaloud P."/>
            <person name="Haon M."/>
            <person name="Grisel S."/>
            <person name="Petersen M."/>
            <person name="Berrin J.G."/>
            <person name="Delaux P.M."/>
            <person name="Dal Grande F."/>
            <person name="Keller J."/>
        </authorList>
    </citation>
    <scope>NUCLEOTIDE SEQUENCE [LARGE SCALE GENOMIC DNA]</scope>
    <source>
        <strain evidence="3 4">SAG 216-7</strain>
    </source>
</reference>
<dbReference type="Pfam" id="PF13621">
    <property type="entry name" value="Cupin_8"/>
    <property type="match status" value="1"/>
</dbReference>
<evidence type="ECO:0000256" key="1">
    <source>
        <dbReference type="ARBA" id="ARBA00006801"/>
    </source>
</evidence>
<dbReference type="SUPFAM" id="SSF51197">
    <property type="entry name" value="Clavaminate synthase-like"/>
    <property type="match status" value="1"/>
</dbReference>
<accession>A0ABR2Z5U8</accession>
<dbReference type="PROSITE" id="PS51184">
    <property type="entry name" value="JMJC"/>
    <property type="match status" value="1"/>
</dbReference>
<dbReference type="Gene3D" id="2.60.120.650">
    <property type="entry name" value="Cupin"/>
    <property type="match status" value="1"/>
</dbReference>
<dbReference type="InterPro" id="IPR003347">
    <property type="entry name" value="JmjC_dom"/>
</dbReference>
<evidence type="ECO:0000259" key="2">
    <source>
        <dbReference type="PROSITE" id="PS51184"/>
    </source>
</evidence>
<protein>
    <recommendedName>
        <fullName evidence="2">JmjC domain-containing protein</fullName>
    </recommendedName>
</protein>
<evidence type="ECO:0000313" key="3">
    <source>
        <dbReference type="EMBL" id="KAK9919096.1"/>
    </source>
</evidence>
<dbReference type="Proteomes" id="UP001491310">
    <property type="component" value="Unassembled WGS sequence"/>
</dbReference>
<feature type="domain" description="JmjC" evidence="2">
    <location>
        <begin position="121"/>
        <end position="274"/>
    </location>
</feature>
<sequence length="401" mass="44293">MPLNCVRKIDARNLTVSDFQQNQANNRPVVLTGLIDSWPALRAWSGNDGKKHLTSLAGKASVQVMVSDEGQYRGDMAHRSSMTMTFEDFLSTADRLNGNQLGIQQLYLAQSPLMTSSSTESSLSPLLADISEPQCLEAGQVSHINLWMCTRGSRSSLHYDPYHNLLCVVTGSKEVRCMSPAATQWLYPYPLYSESPNHSAVDFTQPDGVRHPLYAEALKHQLSAHLQAGDALFLPEGWWHQVDSEEKDWELRAAERLAAALSEEFLQQASAKNNAPEDPGTGAAGLGLGDVSVQLMAAMDAWTLRRVLLAVARRFPRTLEAFLCGGLSPAAAELLTARFEAADAQLTHEGRHGEQQRFYEELYAVAERPESVLQALVHQKEEFARQACGMVLREAFQLPSL</sequence>
<organism evidence="3 4">
    <name type="scientific">Coccomyxa subellipsoidea</name>
    <dbReference type="NCBI Taxonomy" id="248742"/>
    <lineage>
        <taxon>Eukaryota</taxon>
        <taxon>Viridiplantae</taxon>
        <taxon>Chlorophyta</taxon>
        <taxon>core chlorophytes</taxon>
        <taxon>Trebouxiophyceae</taxon>
        <taxon>Trebouxiophyceae incertae sedis</taxon>
        <taxon>Coccomyxaceae</taxon>
        <taxon>Coccomyxa</taxon>
    </lineage>
</organism>